<evidence type="ECO:0000313" key="19">
    <source>
        <dbReference type="WBParaSite" id="sdigi.contig355.g7698.t1"/>
    </source>
</evidence>
<feature type="domain" description="Carrier" evidence="17">
    <location>
        <begin position="514"/>
        <end position="589"/>
    </location>
</feature>
<comment type="similarity">
    <text evidence="3">Belongs to the ADIPOR family.</text>
</comment>
<keyword evidence="14" id="KW-0862">Zinc</keyword>
<sequence length="593" mass="67410">MKGPITEAGRHIRELNRGHRRAFSVPNANGDRARMTVVEESGFSTYTQKEKTPQELMKTVTYVSNRLPAMVPLAEDDDTDLTVKINEEEIVLPNDEKTKCGARVAIRRIWEARWKATNFELLPEWLQDNEYLRTGHRPPLPSFGSCFKSIFSLHTETGNIWTHMYGCVAFIGAAAWFLTRPSTLVQSEDKVVFSTYFVGAVACLGLSFAFHTVQCHSVGVGKLFSKLDYTGITLLIVGSFIPWIYYGFYCRVVPMIVYLTMISVLGIAAVIVSLWDKFAQPHFRPLRAVIFIAMGLSSIVPALHILITDGISYLLNEASLFWFILMGILYITGAVLYATRTPEKCFPGRFDLWLQSHQLFHMFVVAAALVHLYGVSKTAVKRLEQGSCAEQMLEQYGYENAPDSGLHIWCADVHDAIFDFCKVDGGYVCVCYFRESEHFMRLSNKRVESFKKLNVVMLKALVVRSSLRSVAAAAWKMPAVIARERPIACTTYLKQNKFSLDQVRFAAHVHLTMKVVEQRIMLVLSLYDKIDPKKLTLDSNFTKDLGLDSLDFVEVIMAIEDEFHFEIPDGDSDNMKTPRDIYQYICDRKDVYE</sequence>
<dbReference type="Pfam" id="PF03006">
    <property type="entry name" value="HlyIII"/>
    <property type="match status" value="1"/>
</dbReference>
<dbReference type="InterPro" id="IPR036736">
    <property type="entry name" value="ACP-like_sf"/>
</dbReference>
<feature type="transmembrane region" description="Helical" evidence="16">
    <location>
        <begin position="319"/>
        <end position="338"/>
    </location>
</feature>
<dbReference type="PROSITE" id="PS50075">
    <property type="entry name" value="CARRIER"/>
    <property type="match status" value="1"/>
</dbReference>
<dbReference type="GO" id="GO:0046872">
    <property type="term" value="F:metal ion binding"/>
    <property type="evidence" value="ECO:0007669"/>
    <property type="project" value="UniProtKB-KW"/>
</dbReference>
<dbReference type="HAMAP" id="MF_01217">
    <property type="entry name" value="Acyl_carrier"/>
    <property type="match status" value="1"/>
</dbReference>
<evidence type="ECO:0000256" key="7">
    <source>
        <dbReference type="ARBA" id="ARBA00022553"/>
    </source>
</evidence>
<feature type="transmembrane region" description="Helical" evidence="16">
    <location>
        <begin position="287"/>
        <end position="307"/>
    </location>
</feature>
<evidence type="ECO:0000313" key="18">
    <source>
        <dbReference type="Proteomes" id="UP000887581"/>
    </source>
</evidence>
<keyword evidence="9" id="KW-0276">Fatty acid metabolism</keyword>
<evidence type="ECO:0000256" key="13">
    <source>
        <dbReference type="ARBA" id="ARBA00023160"/>
    </source>
</evidence>
<dbReference type="PANTHER" id="PTHR20855:SF52">
    <property type="entry name" value="ADIPONECTIN RECEPTOR PROTEIN"/>
    <property type="match status" value="1"/>
</dbReference>
<dbReference type="GO" id="GO:0033211">
    <property type="term" value="P:adiponectin-activated signaling pathway"/>
    <property type="evidence" value="ECO:0007669"/>
    <property type="project" value="TreeGrafter"/>
</dbReference>
<comment type="similarity">
    <text evidence="4">Belongs to the acyl carrier protein (ACP) family.</text>
</comment>
<keyword evidence="5 15" id="KW-0596">Phosphopantetheine</keyword>
<keyword evidence="14" id="KW-0479">Metal-binding</keyword>
<feature type="binding site" evidence="14">
    <location>
        <position position="211"/>
    </location>
    <ligand>
        <name>Zn(2+)</name>
        <dbReference type="ChEBI" id="CHEBI:29105"/>
    </ligand>
</feature>
<dbReference type="GO" id="GO:0006633">
    <property type="term" value="P:fatty acid biosynthetic process"/>
    <property type="evidence" value="ECO:0007669"/>
    <property type="project" value="UniProtKB-KW"/>
</dbReference>
<dbReference type="Proteomes" id="UP000887581">
    <property type="component" value="Unplaced"/>
</dbReference>
<organism evidence="18 19">
    <name type="scientific">Setaria digitata</name>
    <dbReference type="NCBI Taxonomy" id="48799"/>
    <lineage>
        <taxon>Eukaryota</taxon>
        <taxon>Metazoa</taxon>
        <taxon>Ecdysozoa</taxon>
        <taxon>Nematoda</taxon>
        <taxon>Chromadorea</taxon>
        <taxon>Rhabditida</taxon>
        <taxon>Spirurina</taxon>
        <taxon>Spiruromorpha</taxon>
        <taxon>Filarioidea</taxon>
        <taxon>Setariidae</taxon>
        <taxon>Setaria</taxon>
    </lineage>
</organism>
<feature type="transmembrane region" description="Helical" evidence="16">
    <location>
        <begin position="191"/>
        <end position="209"/>
    </location>
</feature>
<evidence type="ECO:0000256" key="3">
    <source>
        <dbReference type="ARBA" id="ARBA00007018"/>
    </source>
</evidence>
<keyword evidence="7" id="KW-0597">Phosphoprotein</keyword>
<dbReference type="InterPro" id="IPR004254">
    <property type="entry name" value="AdipoR/HlyIII-related"/>
</dbReference>
<dbReference type="WBParaSite" id="sdigi.contig355.g7698.t1">
    <property type="protein sequence ID" value="sdigi.contig355.g7698.t1"/>
    <property type="gene ID" value="sdigi.contig355.g7698"/>
</dbReference>
<feature type="binding site" evidence="14">
    <location>
        <position position="361"/>
    </location>
    <ligand>
        <name>Zn(2+)</name>
        <dbReference type="ChEBI" id="CHEBI:29105"/>
    </ligand>
</feature>
<feature type="binding site" evidence="14">
    <location>
        <position position="357"/>
    </location>
    <ligand>
        <name>Zn(2+)</name>
        <dbReference type="ChEBI" id="CHEBI:29105"/>
    </ligand>
</feature>
<dbReference type="FunFam" id="1.10.1200.10:FF:000003">
    <property type="entry name" value="Acyl carrier protein"/>
    <property type="match status" value="1"/>
</dbReference>
<evidence type="ECO:0000256" key="5">
    <source>
        <dbReference type="ARBA" id="ARBA00022450"/>
    </source>
</evidence>
<evidence type="ECO:0000256" key="11">
    <source>
        <dbReference type="ARBA" id="ARBA00023098"/>
    </source>
</evidence>
<protein>
    <recommendedName>
        <fullName evidence="15">Acyl carrier protein</fullName>
    </recommendedName>
</protein>
<evidence type="ECO:0000256" key="6">
    <source>
        <dbReference type="ARBA" id="ARBA00022516"/>
    </source>
</evidence>
<evidence type="ECO:0000256" key="15">
    <source>
        <dbReference type="RuleBase" id="RU000722"/>
    </source>
</evidence>
<keyword evidence="8 16" id="KW-0812">Transmembrane</keyword>
<keyword evidence="11" id="KW-0443">Lipid metabolism</keyword>
<reference evidence="19" key="1">
    <citation type="submission" date="2022-11" db="UniProtKB">
        <authorList>
            <consortium name="WormBaseParasite"/>
        </authorList>
    </citation>
    <scope>IDENTIFICATION</scope>
</reference>
<dbReference type="GO" id="GO:0005739">
    <property type="term" value="C:mitochondrion"/>
    <property type="evidence" value="ECO:0007669"/>
    <property type="project" value="UniProtKB-ARBA"/>
</dbReference>
<keyword evidence="10 16" id="KW-1133">Transmembrane helix</keyword>
<keyword evidence="18" id="KW-1185">Reference proteome</keyword>
<keyword evidence="6 15" id="KW-0444">Lipid biosynthesis</keyword>
<proteinExistence type="inferred from homology"/>
<keyword evidence="13 15" id="KW-0275">Fatty acid biosynthesis</keyword>
<feature type="transmembrane region" description="Helical" evidence="16">
    <location>
        <begin position="358"/>
        <end position="375"/>
    </location>
</feature>
<dbReference type="SUPFAM" id="SSF47336">
    <property type="entry name" value="ACP-like"/>
    <property type="match status" value="1"/>
</dbReference>
<dbReference type="Pfam" id="PF00550">
    <property type="entry name" value="PP-binding"/>
    <property type="match status" value="1"/>
</dbReference>
<comment type="subcellular location">
    <subcellularLocation>
        <location evidence="1">Membrane</location>
        <topology evidence="1">Multi-pass membrane protein</topology>
    </subcellularLocation>
</comment>
<evidence type="ECO:0000259" key="17">
    <source>
        <dbReference type="PROSITE" id="PS50075"/>
    </source>
</evidence>
<evidence type="ECO:0000256" key="10">
    <source>
        <dbReference type="ARBA" id="ARBA00022989"/>
    </source>
</evidence>
<evidence type="ECO:0000256" key="2">
    <source>
        <dbReference type="ARBA" id="ARBA00005194"/>
    </source>
</evidence>
<dbReference type="GO" id="GO:0038023">
    <property type="term" value="F:signaling receptor activity"/>
    <property type="evidence" value="ECO:0007669"/>
    <property type="project" value="TreeGrafter"/>
</dbReference>
<keyword evidence="12 16" id="KW-0472">Membrane</keyword>
<dbReference type="GO" id="GO:0005886">
    <property type="term" value="C:plasma membrane"/>
    <property type="evidence" value="ECO:0007669"/>
    <property type="project" value="TreeGrafter"/>
</dbReference>
<dbReference type="AlphaFoldDB" id="A0A915PY98"/>
<feature type="transmembrane region" description="Helical" evidence="16">
    <location>
        <begin position="160"/>
        <end position="179"/>
    </location>
</feature>
<evidence type="ECO:0000256" key="12">
    <source>
        <dbReference type="ARBA" id="ARBA00023136"/>
    </source>
</evidence>
<dbReference type="PANTHER" id="PTHR20855">
    <property type="entry name" value="ADIPOR/PROGESTIN RECEPTOR-RELATED"/>
    <property type="match status" value="1"/>
</dbReference>
<evidence type="ECO:0000256" key="16">
    <source>
        <dbReference type="SAM" id="Phobius"/>
    </source>
</evidence>
<evidence type="ECO:0000256" key="14">
    <source>
        <dbReference type="PIRSR" id="PIRSR604254-1"/>
    </source>
</evidence>
<evidence type="ECO:0000256" key="8">
    <source>
        <dbReference type="ARBA" id="ARBA00022692"/>
    </source>
</evidence>
<dbReference type="PROSITE" id="PS00012">
    <property type="entry name" value="PHOSPHOPANTETHEINE"/>
    <property type="match status" value="1"/>
</dbReference>
<dbReference type="InterPro" id="IPR006162">
    <property type="entry name" value="Ppantetheine_attach_site"/>
</dbReference>
<feature type="transmembrane region" description="Helical" evidence="16">
    <location>
        <begin position="255"/>
        <end position="275"/>
    </location>
</feature>
<evidence type="ECO:0000256" key="1">
    <source>
        <dbReference type="ARBA" id="ARBA00004141"/>
    </source>
</evidence>
<name>A0A915PY98_9BILA</name>
<evidence type="ECO:0000256" key="9">
    <source>
        <dbReference type="ARBA" id="ARBA00022832"/>
    </source>
</evidence>
<comment type="function">
    <text evidence="15">Carrier of the growing fatty acid chain in fatty acid biosynthesis.</text>
</comment>
<dbReference type="InterPro" id="IPR009081">
    <property type="entry name" value="PP-bd_ACP"/>
</dbReference>
<accession>A0A915PY98</accession>
<dbReference type="InterPro" id="IPR003231">
    <property type="entry name" value="ACP"/>
</dbReference>
<dbReference type="Gene3D" id="1.10.1200.10">
    <property type="entry name" value="ACP-like"/>
    <property type="match status" value="1"/>
</dbReference>
<evidence type="ECO:0000256" key="4">
    <source>
        <dbReference type="ARBA" id="ARBA00010930"/>
    </source>
</evidence>
<feature type="transmembrane region" description="Helical" evidence="16">
    <location>
        <begin position="229"/>
        <end position="248"/>
    </location>
</feature>
<comment type="pathway">
    <text evidence="2">Lipid metabolism; fatty acid biosynthesis.</text>
</comment>